<protein>
    <submittedName>
        <fullName evidence="1">Uncharacterized protein</fullName>
    </submittedName>
</protein>
<dbReference type="AlphaFoldDB" id="A0A4Q7NU48"/>
<gene>
    <name evidence="1" type="ORF">EV197_3154</name>
</gene>
<evidence type="ECO:0000313" key="2">
    <source>
        <dbReference type="Proteomes" id="UP000292262"/>
    </source>
</evidence>
<proteinExistence type="predicted"/>
<name>A0A4Q7NU48_9FLAO</name>
<sequence length="250" mass="28206">MKILPIILSLLTAQCIIGQEELIDAIETINNQKDVESGKVLCTEAYWTAEKDGGQRSFKQFAKMPAELELKLVDKNVKENRAVLTVDLIFNNEAVGKIYLYTIKNDDQWLLDGINESKHMIAYFMESKCSGHFDPTMIAANADLQQIGETMLTHITDTDALTTYMQEVFTEDSDFDSVVEQLTDTSYDKTVVTSAGYDEDFGKGYVFFTQYKEGQSYDSTITLYVSRTGMGTCKVYDYNFASPSANSFLR</sequence>
<dbReference type="Proteomes" id="UP000292262">
    <property type="component" value="Unassembled WGS sequence"/>
</dbReference>
<comment type="caution">
    <text evidence="1">The sequence shown here is derived from an EMBL/GenBank/DDBJ whole genome shotgun (WGS) entry which is preliminary data.</text>
</comment>
<organism evidence="1 2">
    <name type="scientific">Aquimarina brevivitae</name>
    <dbReference type="NCBI Taxonomy" id="323412"/>
    <lineage>
        <taxon>Bacteria</taxon>
        <taxon>Pseudomonadati</taxon>
        <taxon>Bacteroidota</taxon>
        <taxon>Flavobacteriia</taxon>
        <taxon>Flavobacteriales</taxon>
        <taxon>Flavobacteriaceae</taxon>
        <taxon>Aquimarina</taxon>
    </lineage>
</organism>
<accession>A0A4Q7NU48</accession>
<reference evidence="1 2" key="1">
    <citation type="submission" date="2019-02" db="EMBL/GenBank/DDBJ databases">
        <title>Genomic Encyclopedia of Type Strains, Phase IV (KMG-IV): sequencing the most valuable type-strain genomes for metagenomic binning, comparative biology and taxonomic classification.</title>
        <authorList>
            <person name="Goeker M."/>
        </authorList>
    </citation>
    <scope>NUCLEOTIDE SEQUENCE [LARGE SCALE GENOMIC DNA]</scope>
    <source>
        <strain evidence="1 2">DSM 17196</strain>
    </source>
</reference>
<dbReference type="EMBL" id="SGXE01000006">
    <property type="protein sequence ID" value="RZS90625.1"/>
    <property type="molecule type" value="Genomic_DNA"/>
</dbReference>
<keyword evidence="2" id="KW-1185">Reference proteome</keyword>
<evidence type="ECO:0000313" key="1">
    <source>
        <dbReference type="EMBL" id="RZS90625.1"/>
    </source>
</evidence>
<dbReference type="RefSeq" id="WP_130287672.1">
    <property type="nucleotide sequence ID" value="NZ_SGXE01000006.1"/>
</dbReference>